<feature type="compositionally biased region" description="Basic and acidic residues" evidence="1">
    <location>
        <begin position="34"/>
        <end position="51"/>
    </location>
</feature>
<gene>
    <name evidence="2" type="ORF">DCAF_LOCUS507</name>
</gene>
<accession>A0AAV1QPL3</accession>
<feature type="compositionally biased region" description="Polar residues" evidence="1">
    <location>
        <begin position="52"/>
        <end position="61"/>
    </location>
</feature>
<dbReference type="EMBL" id="CAWUPB010000030">
    <property type="protein sequence ID" value="CAK7322894.1"/>
    <property type="molecule type" value="Genomic_DNA"/>
</dbReference>
<evidence type="ECO:0000313" key="3">
    <source>
        <dbReference type="Proteomes" id="UP001314170"/>
    </source>
</evidence>
<proteinExistence type="predicted"/>
<dbReference type="Proteomes" id="UP001314170">
    <property type="component" value="Unassembled WGS sequence"/>
</dbReference>
<comment type="caution">
    <text evidence="2">The sequence shown here is derived from an EMBL/GenBank/DDBJ whole genome shotgun (WGS) entry which is preliminary data.</text>
</comment>
<reference evidence="2 3" key="1">
    <citation type="submission" date="2024-01" db="EMBL/GenBank/DDBJ databases">
        <authorList>
            <person name="Waweru B."/>
        </authorList>
    </citation>
    <scope>NUCLEOTIDE SEQUENCE [LARGE SCALE GENOMIC DNA]</scope>
</reference>
<feature type="region of interest" description="Disordered" evidence="1">
    <location>
        <begin position="1"/>
        <end position="93"/>
    </location>
</feature>
<dbReference type="AlphaFoldDB" id="A0AAV1QPL3"/>
<evidence type="ECO:0000256" key="1">
    <source>
        <dbReference type="SAM" id="MobiDB-lite"/>
    </source>
</evidence>
<evidence type="ECO:0000313" key="2">
    <source>
        <dbReference type="EMBL" id="CAK7322894.1"/>
    </source>
</evidence>
<keyword evidence="3" id="KW-1185">Reference proteome</keyword>
<protein>
    <submittedName>
        <fullName evidence="2">Uncharacterized protein</fullName>
    </submittedName>
</protein>
<feature type="compositionally biased region" description="Low complexity" evidence="1">
    <location>
        <begin position="77"/>
        <end position="92"/>
    </location>
</feature>
<sequence>MRVLDKVGGGRRGVSGEAENLRDSRNRGRFGNRGSKDVQKAFNMMEKRATSEGESLQNSENRVGINRKGSRGGRRGVSGNKSSSVISGSSSSFQYNRKEVVGKVEVFKMVEIGMVLVEKVIGVVEKKAGVKRGGSDVRR</sequence>
<organism evidence="2 3">
    <name type="scientific">Dovyalis caffra</name>
    <dbReference type="NCBI Taxonomy" id="77055"/>
    <lineage>
        <taxon>Eukaryota</taxon>
        <taxon>Viridiplantae</taxon>
        <taxon>Streptophyta</taxon>
        <taxon>Embryophyta</taxon>
        <taxon>Tracheophyta</taxon>
        <taxon>Spermatophyta</taxon>
        <taxon>Magnoliopsida</taxon>
        <taxon>eudicotyledons</taxon>
        <taxon>Gunneridae</taxon>
        <taxon>Pentapetalae</taxon>
        <taxon>rosids</taxon>
        <taxon>fabids</taxon>
        <taxon>Malpighiales</taxon>
        <taxon>Salicaceae</taxon>
        <taxon>Flacourtieae</taxon>
        <taxon>Dovyalis</taxon>
    </lineage>
</organism>
<name>A0AAV1QPL3_9ROSI</name>